<keyword evidence="5" id="KW-0812">Transmembrane</keyword>
<dbReference type="PANTHER" id="PTHR48043">
    <property type="entry name" value="EG:EG0003.4 PROTEIN-RELATED"/>
    <property type="match status" value="1"/>
</dbReference>
<evidence type="ECO:0000256" key="2">
    <source>
        <dbReference type="ARBA" id="ARBA00022676"/>
    </source>
</evidence>
<evidence type="ECO:0000256" key="3">
    <source>
        <dbReference type="ARBA" id="ARBA00022679"/>
    </source>
</evidence>
<keyword evidence="5" id="KW-0732">Signal</keyword>
<comment type="similarity">
    <text evidence="1 4">Belongs to the UDP-glycosyltransferase family.</text>
</comment>
<dbReference type="CDD" id="cd03784">
    <property type="entry name" value="GT1_Gtf-like"/>
    <property type="match status" value="1"/>
</dbReference>
<dbReference type="PROSITE" id="PS00375">
    <property type="entry name" value="UDPGT"/>
    <property type="match status" value="1"/>
</dbReference>
<comment type="catalytic activity">
    <reaction evidence="5">
        <text>glucuronate acceptor + UDP-alpha-D-glucuronate = acceptor beta-D-glucuronoside + UDP + H(+)</text>
        <dbReference type="Rhea" id="RHEA:21032"/>
        <dbReference type="ChEBI" id="CHEBI:15378"/>
        <dbReference type="ChEBI" id="CHEBI:58052"/>
        <dbReference type="ChEBI" id="CHEBI:58223"/>
        <dbReference type="ChEBI" id="CHEBI:132367"/>
        <dbReference type="ChEBI" id="CHEBI:132368"/>
        <dbReference type="EC" id="2.4.1.17"/>
    </reaction>
</comment>
<dbReference type="EMBL" id="JALNTZ010000008">
    <property type="protein sequence ID" value="KAJ3642029.1"/>
    <property type="molecule type" value="Genomic_DNA"/>
</dbReference>
<dbReference type="InterPro" id="IPR035595">
    <property type="entry name" value="UDP_glycos_trans_CS"/>
</dbReference>
<keyword evidence="3 4" id="KW-0808">Transferase</keyword>
<dbReference type="Pfam" id="PF00201">
    <property type="entry name" value="UDPGT"/>
    <property type="match status" value="1"/>
</dbReference>
<dbReference type="Gene3D" id="3.40.50.2000">
    <property type="entry name" value="Glycogen Phosphorylase B"/>
    <property type="match status" value="2"/>
</dbReference>
<gene>
    <name evidence="6" type="ORF">Zmor_024849</name>
</gene>
<keyword evidence="5" id="KW-0472">Membrane</keyword>
<evidence type="ECO:0000313" key="6">
    <source>
        <dbReference type="EMBL" id="KAJ3642029.1"/>
    </source>
</evidence>
<dbReference type="InterPro" id="IPR002213">
    <property type="entry name" value="UDP_glucos_trans"/>
</dbReference>
<accession>A0AA38HVN0</accession>
<feature type="signal peptide" evidence="5">
    <location>
        <begin position="1"/>
        <end position="18"/>
    </location>
</feature>
<keyword evidence="2 4" id="KW-0328">Glycosyltransferase</keyword>
<feature type="chain" id="PRO_5041490519" description="UDP-glucuronosyltransferase" evidence="5">
    <location>
        <begin position="19"/>
        <end position="514"/>
    </location>
</feature>
<dbReference type="AlphaFoldDB" id="A0AA38HVN0"/>
<name>A0AA38HVN0_9CUCU</name>
<keyword evidence="7" id="KW-1185">Reference proteome</keyword>
<evidence type="ECO:0000256" key="4">
    <source>
        <dbReference type="RuleBase" id="RU003718"/>
    </source>
</evidence>
<reference evidence="6" key="1">
    <citation type="journal article" date="2023" name="G3 (Bethesda)">
        <title>Whole genome assemblies of Zophobas morio and Tenebrio molitor.</title>
        <authorList>
            <person name="Kaur S."/>
            <person name="Stinson S.A."/>
            <person name="diCenzo G.C."/>
        </authorList>
    </citation>
    <scope>NUCLEOTIDE SEQUENCE</scope>
    <source>
        <strain evidence="6">QUZm001</strain>
    </source>
</reference>
<dbReference type="FunFam" id="3.40.50.2000:FF:000050">
    <property type="entry name" value="UDP-glucuronosyltransferase"/>
    <property type="match status" value="1"/>
</dbReference>
<protein>
    <recommendedName>
        <fullName evidence="5">UDP-glucuronosyltransferase</fullName>
        <ecNumber evidence="5">2.4.1.17</ecNumber>
    </recommendedName>
</protein>
<dbReference type="GO" id="GO:0016020">
    <property type="term" value="C:membrane"/>
    <property type="evidence" value="ECO:0007669"/>
    <property type="project" value="UniProtKB-SubCell"/>
</dbReference>
<dbReference type="SUPFAM" id="SSF53756">
    <property type="entry name" value="UDP-Glycosyltransferase/glycogen phosphorylase"/>
    <property type="match status" value="1"/>
</dbReference>
<dbReference type="EC" id="2.4.1.17" evidence="5"/>
<dbReference type="GO" id="GO:0015020">
    <property type="term" value="F:glucuronosyltransferase activity"/>
    <property type="evidence" value="ECO:0007669"/>
    <property type="project" value="UniProtKB-EC"/>
</dbReference>
<evidence type="ECO:0000256" key="5">
    <source>
        <dbReference type="RuleBase" id="RU362059"/>
    </source>
</evidence>
<sequence>MKLLLFISLIFIFDKIETSKILVVAPMPTHSHFTVAFRLAKELADRGHVVTAITPYPQKIPIKNYKDVPVIENIEVMAEEKKAFFEKNKRKMTENIMSLFKMTFLLTQSTLANGNVRTLMNSKEHFDVIIVEHFLNEAIVGLGHHFKAPVILLSSVISSVMNNYIFANPAPVSYVPSKGGMLTKHMSFWQRVQNLFMTGIFNLIMEFHHLPSQREIFKKYVSAGVELDDVLYNVSLMLTNSHVSVSDAVPLVPGIKEIGGYHIMPPQKLPDDLQNYLDNAHDGFILFSMGSTLQSKDLKPWMIDAILRAFAKIKQKILWKFEEDLNQLPENVKVMKWVPQQDVLAHPNVRAFITHGGFLSCTESVYYGVPIIGIPVFGDQKYNIAAAVSNGYAVKIDVSELREQKLTWALNEVLNNARYRENSQRRSRLMHDQPLKPIDAAVYWVEHVIRHRGTPHFKSAGLNVKWYQREMVDIFLFLHVMVTVMLLVFYTTVKNVLNLIDKKKANAVVRKNNE</sequence>
<keyword evidence="5" id="KW-1133">Transmembrane helix</keyword>
<organism evidence="6 7">
    <name type="scientific">Zophobas morio</name>
    <dbReference type="NCBI Taxonomy" id="2755281"/>
    <lineage>
        <taxon>Eukaryota</taxon>
        <taxon>Metazoa</taxon>
        <taxon>Ecdysozoa</taxon>
        <taxon>Arthropoda</taxon>
        <taxon>Hexapoda</taxon>
        <taxon>Insecta</taxon>
        <taxon>Pterygota</taxon>
        <taxon>Neoptera</taxon>
        <taxon>Endopterygota</taxon>
        <taxon>Coleoptera</taxon>
        <taxon>Polyphaga</taxon>
        <taxon>Cucujiformia</taxon>
        <taxon>Tenebrionidae</taxon>
        <taxon>Zophobas</taxon>
    </lineage>
</organism>
<comment type="caution">
    <text evidence="6">The sequence shown here is derived from an EMBL/GenBank/DDBJ whole genome shotgun (WGS) entry which is preliminary data.</text>
</comment>
<evidence type="ECO:0000256" key="1">
    <source>
        <dbReference type="ARBA" id="ARBA00009995"/>
    </source>
</evidence>
<comment type="subcellular location">
    <subcellularLocation>
        <location evidence="5">Membrane</location>
        <topology evidence="5">Single-pass membrane protein</topology>
    </subcellularLocation>
</comment>
<dbReference type="Proteomes" id="UP001168821">
    <property type="component" value="Unassembled WGS sequence"/>
</dbReference>
<feature type="transmembrane region" description="Helical" evidence="5">
    <location>
        <begin position="474"/>
        <end position="493"/>
    </location>
</feature>
<dbReference type="InterPro" id="IPR050271">
    <property type="entry name" value="UDP-glycosyltransferase"/>
</dbReference>
<proteinExistence type="inferred from homology"/>
<dbReference type="PANTHER" id="PTHR48043:SF159">
    <property type="entry name" value="EG:EG0003.4 PROTEIN-RELATED"/>
    <property type="match status" value="1"/>
</dbReference>
<evidence type="ECO:0000313" key="7">
    <source>
        <dbReference type="Proteomes" id="UP001168821"/>
    </source>
</evidence>